<evidence type="ECO:0000256" key="15">
    <source>
        <dbReference type="ARBA" id="ARBA00063584"/>
    </source>
</evidence>
<keyword evidence="10" id="KW-0788">Thiol protease</keyword>
<sequence length="301" mass="33162">MDSIFHEKQEGSLCAQHCLNALLQEPYFTAVDLATLAQQMDEAEHSRMSEAGIDSEEYRHFVQAGSQNMDDSGYFSVQVIAAALRVFELELVPFGSSDPRATSARQNIAGQSAFICNYREHWFTVRRLGRQWFNLNSLLTGPELLSDTYLSEFLAQLRQEGYSIFLVLGALPRCAADQRLQTETVTQTVKPRLISEQRTIDSLAGDDPQLRAAIAASLDGDTGGQPTDEEQQLQAALAASLAESAAPPAEEQEQDEQLRAAIQLSLQPEADPAPADGEQVRARRQAFLDRLQRSDGGQSTT</sequence>
<evidence type="ECO:0000256" key="4">
    <source>
        <dbReference type="ARBA" id="ARBA00012759"/>
    </source>
</evidence>
<comment type="subcellular location">
    <subcellularLocation>
        <location evidence="3">Cytoplasm</location>
    </subcellularLocation>
    <subcellularLocation>
        <location evidence="2">Nucleus</location>
    </subcellularLocation>
</comment>
<keyword evidence="5" id="KW-0963">Cytoplasm</keyword>
<feature type="active site" evidence="19">
    <location>
        <position position="14"/>
    </location>
</feature>
<evidence type="ECO:0000256" key="1">
    <source>
        <dbReference type="ARBA" id="ARBA00000707"/>
    </source>
</evidence>
<dbReference type="PRINTS" id="PR01233">
    <property type="entry name" value="JOSEPHIN"/>
</dbReference>
<dbReference type="GO" id="GO:0006508">
    <property type="term" value="P:proteolysis"/>
    <property type="evidence" value="ECO:0007669"/>
    <property type="project" value="UniProtKB-KW"/>
</dbReference>
<dbReference type="SMART" id="SM00726">
    <property type="entry name" value="UIM"/>
    <property type="match status" value="3"/>
</dbReference>
<dbReference type="EC" id="3.4.19.12" evidence="4"/>
<evidence type="ECO:0000259" key="21">
    <source>
        <dbReference type="PROSITE" id="PS50957"/>
    </source>
</evidence>
<keyword evidence="7" id="KW-0677">Repeat</keyword>
<feature type="region of interest" description="Disordered" evidence="20">
    <location>
        <begin position="239"/>
        <end position="301"/>
    </location>
</feature>
<evidence type="ECO:0000256" key="17">
    <source>
        <dbReference type="ARBA" id="ARBA00082365"/>
    </source>
</evidence>
<dbReference type="PROSITE" id="PS50957">
    <property type="entry name" value="JOSEPHIN"/>
    <property type="match status" value="1"/>
</dbReference>
<feature type="compositionally biased region" description="Low complexity" evidence="20">
    <location>
        <begin position="239"/>
        <end position="249"/>
    </location>
</feature>
<comment type="catalytic activity">
    <reaction evidence="1">
        <text>Thiol-dependent hydrolysis of ester, thioester, amide, peptide and isopeptide bonds formed by the C-terminal Gly of ubiquitin (a 76-residue protein attached to proteins as an intracellular targeting signal).</text>
        <dbReference type="EC" id="3.4.19.12"/>
    </reaction>
</comment>
<keyword evidence="23" id="KW-1185">Reference proteome</keyword>
<dbReference type="GO" id="GO:0005737">
    <property type="term" value="C:cytoplasm"/>
    <property type="evidence" value="ECO:0007669"/>
    <property type="project" value="UniProtKB-SubCell"/>
</dbReference>
<evidence type="ECO:0000313" key="23">
    <source>
        <dbReference type="Proteomes" id="UP000440578"/>
    </source>
</evidence>
<gene>
    <name evidence="22" type="primary">Atxn3</name>
    <name evidence="22" type="ORF">FJT64_024708</name>
</gene>
<evidence type="ECO:0000256" key="11">
    <source>
        <dbReference type="ARBA" id="ARBA00023015"/>
    </source>
</evidence>
<dbReference type="FunFam" id="1.10.287.10:FF:000018">
    <property type="entry name" value="Ataxin-3 homolog"/>
    <property type="match status" value="1"/>
</dbReference>
<evidence type="ECO:0000256" key="3">
    <source>
        <dbReference type="ARBA" id="ARBA00004496"/>
    </source>
</evidence>
<evidence type="ECO:0000256" key="20">
    <source>
        <dbReference type="SAM" id="MobiDB-lite"/>
    </source>
</evidence>
<dbReference type="PANTHER" id="PTHR14159">
    <property type="entry name" value="ATAXIN-3-RELATED"/>
    <property type="match status" value="1"/>
</dbReference>
<evidence type="ECO:0000256" key="14">
    <source>
        <dbReference type="ARBA" id="ARBA00060106"/>
    </source>
</evidence>
<evidence type="ECO:0000256" key="7">
    <source>
        <dbReference type="ARBA" id="ARBA00022737"/>
    </source>
</evidence>
<dbReference type="FunFam" id="3.90.70.40:FF:000005">
    <property type="entry name" value="Ataxin 3"/>
    <property type="match status" value="1"/>
</dbReference>
<keyword evidence="6" id="KW-0645">Protease</keyword>
<dbReference type="PANTHER" id="PTHR14159:SF0">
    <property type="entry name" value="ATAXIN-3-RELATED"/>
    <property type="match status" value="1"/>
</dbReference>
<dbReference type="Gene3D" id="1.10.287.10">
    <property type="entry name" value="S15/NS1, RNA-binding"/>
    <property type="match status" value="1"/>
</dbReference>
<evidence type="ECO:0000256" key="10">
    <source>
        <dbReference type="ARBA" id="ARBA00022807"/>
    </source>
</evidence>
<dbReference type="OrthoDB" id="10063692at2759"/>
<evidence type="ECO:0000256" key="12">
    <source>
        <dbReference type="ARBA" id="ARBA00023163"/>
    </source>
</evidence>
<keyword evidence="12" id="KW-0804">Transcription</keyword>
<dbReference type="InterPro" id="IPR033865">
    <property type="entry name" value="Ataxin-3"/>
</dbReference>
<protein>
    <recommendedName>
        <fullName evidence="16">Ataxin-3 homolog</fullName>
        <ecNumber evidence="4">3.4.19.12</ecNumber>
    </recommendedName>
    <alternativeName>
        <fullName evidence="17">Machado-Joseph disease-like protein</fullName>
    </alternativeName>
</protein>
<keyword evidence="13" id="KW-0539">Nucleus</keyword>
<dbReference type="GO" id="GO:0005634">
    <property type="term" value="C:nucleus"/>
    <property type="evidence" value="ECO:0007669"/>
    <property type="project" value="UniProtKB-SubCell"/>
</dbReference>
<dbReference type="GO" id="GO:0004843">
    <property type="term" value="F:cysteine-type deubiquitinase activity"/>
    <property type="evidence" value="ECO:0007669"/>
    <property type="project" value="UniProtKB-EC"/>
</dbReference>
<proteinExistence type="predicted"/>
<feature type="compositionally biased region" description="Basic and acidic residues" evidence="20">
    <location>
        <begin position="278"/>
        <end position="293"/>
    </location>
</feature>
<dbReference type="SMART" id="SM01246">
    <property type="entry name" value="Josephin"/>
    <property type="match status" value="1"/>
</dbReference>
<keyword evidence="8" id="KW-0833">Ubl conjugation pathway</keyword>
<name>A0A6A4W7E7_AMPAM</name>
<accession>A0A6A4W7E7</accession>
<evidence type="ECO:0000313" key="22">
    <source>
        <dbReference type="EMBL" id="KAF0303306.1"/>
    </source>
</evidence>
<evidence type="ECO:0000256" key="9">
    <source>
        <dbReference type="ARBA" id="ARBA00022801"/>
    </source>
</evidence>
<evidence type="ECO:0000256" key="6">
    <source>
        <dbReference type="ARBA" id="ARBA00022670"/>
    </source>
</evidence>
<dbReference type="InterPro" id="IPR003903">
    <property type="entry name" value="UIM_dom"/>
</dbReference>
<dbReference type="Pfam" id="PF02809">
    <property type="entry name" value="UIM"/>
    <property type="match status" value="2"/>
</dbReference>
<dbReference type="PROSITE" id="PS50330">
    <property type="entry name" value="UIM"/>
    <property type="match status" value="1"/>
</dbReference>
<reference evidence="22 23" key="1">
    <citation type="submission" date="2019-07" db="EMBL/GenBank/DDBJ databases">
        <title>Draft genome assembly of a fouling barnacle, Amphibalanus amphitrite (Darwin, 1854): The first reference genome for Thecostraca.</title>
        <authorList>
            <person name="Kim W."/>
        </authorList>
    </citation>
    <scope>NUCLEOTIDE SEQUENCE [LARGE SCALE GENOMIC DNA]</scope>
    <source>
        <strain evidence="22">SNU_AA5</strain>
        <tissue evidence="22">Soma without cirri and trophi</tissue>
    </source>
</reference>
<evidence type="ECO:0000256" key="16">
    <source>
        <dbReference type="ARBA" id="ARBA00069055"/>
    </source>
</evidence>
<comment type="subunit">
    <text evidence="15">Forms a complex composed of deubiquitinating enzyme atx-3, adapter ubxn-5 and cdc-48.1. Forms a complex composed of deubiquitinating enzyme atx-3, E4 ubiquitin-protein ligase ufd-2 and cdc-48.1. Interacts (via RRDR motif) with cdc-48.1 (via N-terminus) and cdc-48.2 (via N-terminus); the interaction with cdc-48.1 is not required for atx-3 enzymatic activity. Interacts (via C-terminus) with ubxn-5. May interact with ned-8.</text>
</comment>
<comment type="function">
    <text evidence="14">Acts as a chain editing deubiquitinating enzyme that binds and cleaves 'Lys-48'-linked polyubiquitin chains, with a preference for chains containing four or more ubiquitin molecules thereby modulating protein degradation by the ubiquitin-proteasome pathway. Probably by regulating the IGF-1-insulin-like pathway, regulates lifespan. Regulates germline DNA double-strand-break repair and apoptosis in response to DNA damage by recruiting E4 ubiquitin-protein ligase ufd-2 to DNA repair foci. Interacts with key regulators of transcription and represses transcription. Acts as a histone-binding protein that regulates transcription.</text>
</comment>
<feature type="domain" description="Josephin" evidence="21">
    <location>
        <begin position="1"/>
        <end position="182"/>
    </location>
</feature>
<evidence type="ECO:0000256" key="13">
    <source>
        <dbReference type="ARBA" id="ARBA00023242"/>
    </source>
</evidence>
<evidence type="ECO:0000256" key="18">
    <source>
        <dbReference type="PIRSR" id="PIRSR633865-1"/>
    </source>
</evidence>
<feature type="active site" evidence="18 19">
    <location>
        <position position="136"/>
    </location>
</feature>
<evidence type="ECO:0000256" key="5">
    <source>
        <dbReference type="ARBA" id="ARBA00022490"/>
    </source>
</evidence>
<dbReference type="Gene3D" id="3.90.70.40">
    <property type="match status" value="1"/>
</dbReference>
<keyword evidence="9 19" id="KW-0378">Hydrolase</keyword>
<evidence type="ECO:0000256" key="2">
    <source>
        <dbReference type="ARBA" id="ARBA00004123"/>
    </source>
</evidence>
<keyword evidence="11" id="KW-0805">Transcription regulation</keyword>
<dbReference type="Pfam" id="PF23625">
    <property type="entry name" value="UIM_2"/>
    <property type="match status" value="1"/>
</dbReference>
<dbReference type="AlphaFoldDB" id="A0A6A4W7E7"/>
<evidence type="ECO:0000256" key="19">
    <source>
        <dbReference type="PROSITE-ProRule" id="PRU00331"/>
    </source>
</evidence>
<evidence type="ECO:0000256" key="8">
    <source>
        <dbReference type="ARBA" id="ARBA00022786"/>
    </source>
</evidence>
<dbReference type="InterPro" id="IPR006155">
    <property type="entry name" value="Josephin"/>
</dbReference>
<feature type="active site" description="Nucleophile" evidence="18">
    <location>
        <position position="14"/>
    </location>
</feature>
<dbReference type="Proteomes" id="UP000440578">
    <property type="component" value="Unassembled WGS sequence"/>
</dbReference>
<dbReference type="Pfam" id="PF02099">
    <property type="entry name" value="Josephin"/>
    <property type="match status" value="1"/>
</dbReference>
<comment type="caution">
    <text evidence="22">The sequence shown here is derived from an EMBL/GenBank/DDBJ whole genome shotgun (WGS) entry which is preliminary data.</text>
</comment>
<feature type="active site" evidence="19">
    <location>
        <position position="121"/>
    </location>
</feature>
<organism evidence="22 23">
    <name type="scientific">Amphibalanus amphitrite</name>
    <name type="common">Striped barnacle</name>
    <name type="synonym">Balanus amphitrite</name>
    <dbReference type="NCBI Taxonomy" id="1232801"/>
    <lineage>
        <taxon>Eukaryota</taxon>
        <taxon>Metazoa</taxon>
        <taxon>Ecdysozoa</taxon>
        <taxon>Arthropoda</taxon>
        <taxon>Crustacea</taxon>
        <taxon>Multicrustacea</taxon>
        <taxon>Cirripedia</taxon>
        <taxon>Thoracica</taxon>
        <taxon>Thoracicalcarea</taxon>
        <taxon>Balanomorpha</taxon>
        <taxon>Balanoidea</taxon>
        <taxon>Balanidae</taxon>
        <taxon>Amphibalaninae</taxon>
        <taxon>Amphibalanus</taxon>
    </lineage>
</organism>
<dbReference type="EMBL" id="VIIS01000956">
    <property type="protein sequence ID" value="KAF0303306.1"/>
    <property type="molecule type" value="Genomic_DNA"/>
</dbReference>
<dbReference type="GO" id="GO:0016579">
    <property type="term" value="P:protein deubiquitination"/>
    <property type="evidence" value="ECO:0007669"/>
    <property type="project" value="InterPro"/>
</dbReference>
<feature type="active site" description="Proton acceptor" evidence="18">
    <location>
        <position position="121"/>
    </location>
</feature>